<dbReference type="Proteomes" id="UP000218334">
    <property type="component" value="Unassembled WGS sequence"/>
</dbReference>
<organism evidence="1 2">
    <name type="scientific">Armillaria solidipes</name>
    <dbReference type="NCBI Taxonomy" id="1076256"/>
    <lineage>
        <taxon>Eukaryota</taxon>
        <taxon>Fungi</taxon>
        <taxon>Dikarya</taxon>
        <taxon>Basidiomycota</taxon>
        <taxon>Agaricomycotina</taxon>
        <taxon>Agaricomycetes</taxon>
        <taxon>Agaricomycetidae</taxon>
        <taxon>Agaricales</taxon>
        <taxon>Marasmiineae</taxon>
        <taxon>Physalacriaceae</taxon>
        <taxon>Armillaria</taxon>
    </lineage>
</organism>
<protein>
    <submittedName>
        <fullName evidence="1">Uncharacterized protein</fullName>
    </submittedName>
</protein>
<evidence type="ECO:0000313" key="2">
    <source>
        <dbReference type="Proteomes" id="UP000218334"/>
    </source>
</evidence>
<sequence>MLQSFSREGHPRRVKRMSCIDLGVNSMFNMCGPILHFLGAPILLDFGSLVAISKYLLRNPNYLALDDTLKSLITSPSRLLGRRKVCHHSVFEYVPLQQELLVAWVLNSTSRGLGNDEGHAQAAVSSSSLHARDPVRLGIEDCGSERAIRRHGWISFGVHVNLFPKSTWTVRGATDPVLRAFLACLSSWVRASDTRNSSASRNREREGLCRVMGLCVPFKYGAEEKGFLVQRKQFNGLLLQQGSMVPLARTIVSFSWKWNIDIQ</sequence>
<keyword evidence="2" id="KW-1185">Reference proteome</keyword>
<dbReference type="EMBL" id="KZ293463">
    <property type="protein sequence ID" value="PBK62814.1"/>
    <property type="molecule type" value="Genomic_DNA"/>
</dbReference>
<accession>A0A2H3B1M7</accession>
<proteinExistence type="predicted"/>
<gene>
    <name evidence="1" type="ORF">ARMSODRAFT_980448</name>
</gene>
<reference evidence="2" key="1">
    <citation type="journal article" date="2017" name="Nat. Ecol. Evol.">
        <title>Genome expansion and lineage-specific genetic innovations in the forest pathogenic fungi Armillaria.</title>
        <authorList>
            <person name="Sipos G."/>
            <person name="Prasanna A.N."/>
            <person name="Walter M.C."/>
            <person name="O'Connor E."/>
            <person name="Balint B."/>
            <person name="Krizsan K."/>
            <person name="Kiss B."/>
            <person name="Hess J."/>
            <person name="Varga T."/>
            <person name="Slot J."/>
            <person name="Riley R."/>
            <person name="Boka B."/>
            <person name="Rigling D."/>
            <person name="Barry K."/>
            <person name="Lee J."/>
            <person name="Mihaltcheva S."/>
            <person name="LaButti K."/>
            <person name="Lipzen A."/>
            <person name="Waldron R."/>
            <person name="Moloney N.M."/>
            <person name="Sperisen C."/>
            <person name="Kredics L."/>
            <person name="Vagvoelgyi C."/>
            <person name="Patrignani A."/>
            <person name="Fitzpatrick D."/>
            <person name="Nagy I."/>
            <person name="Doyle S."/>
            <person name="Anderson J.B."/>
            <person name="Grigoriev I.V."/>
            <person name="Gueldener U."/>
            <person name="Muensterkoetter M."/>
            <person name="Nagy L.G."/>
        </authorList>
    </citation>
    <scope>NUCLEOTIDE SEQUENCE [LARGE SCALE GENOMIC DNA]</scope>
    <source>
        <strain evidence="2">28-4</strain>
    </source>
</reference>
<name>A0A2H3B1M7_9AGAR</name>
<dbReference type="AlphaFoldDB" id="A0A2H3B1M7"/>
<evidence type="ECO:0000313" key="1">
    <source>
        <dbReference type="EMBL" id="PBK62814.1"/>
    </source>
</evidence>